<keyword evidence="3" id="KW-1185">Reference proteome</keyword>
<proteinExistence type="predicted"/>
<dbReference type="GO" id="GO:0015074">
    <property type="term" value="P:DNA integration"/>
    <property type="evidence" value="ECO:0007669"/>
    <property type="project" value="InterPro"/>
</dbReference>
<dbReference type="Proteomes" id="UP001152795">
    <property type="component" value="Unassembled WGS sequence"/>
</dbReference>
<dbReference type="InterPro" id="IPR012337">
    <property type="entry name" value="RNaseH-like_sf"/>
</dbReference>
<protein>
    <submittedName>
        <fullName evidence="2">Transposon Tf2-9 poly</fullName>
    </submittedName>
</protein>
<dbReference type="InterPro" id="IPR001584">
    <property type="entry name" value="Integrase_cat-core"/>
</dbReference>
<dbReference type="Gene3D" id="3.30.420.10">
    <property type="entry name" value="Ribonuclease H-like superfamily/Ribonuclease H"/>
    <property type="match status" value="1"/>
</dbReference>
<sequence length="368" mass="42101">MRRVPYHLRDKLSKKLDELLDLDIIEEDLRPESDTCRVSAGDGYVKFVAREATPVAMTTREIERESEHYPELQSVRECIMSGKWDCLVHKEYLPVRRELCAIGQLVLCGTKIVVPQNLREQIPKLAHEGHPGIVAMKQRLRKFTKSTTAEKLVSILSRILVTHGLPLSIRIDDGPQFIIECLKNFLVENGIEQQMTTPLWPQANGETERQNRSILKRLRIAQAEGRNLRLEVRKEKGTIYAVKKRNAVESNIQAGDKVLVKQDKKNKLSTFFNPEPFRVLQKNGNSILVEADTGVQYKRNITHLKKLVTPDAEENEINTQESILQECSISEPKLLDGRRLGEDEGGRVKPSRAKRLPDKLKDYVVESR</sequence>
<feature type="compositionally biased region" description="Basic and acidic residues" evidence="1">
    <location>
        <begin position="355"/>
        <end position="368"/>
    </location>
</feature>
<name>A0A6S7FTH9_PARCT</name>
<dbReference type="SUPFAM" id="SSF53098">
    <property type="entry name" value="Ribonuclease H-like"/>
    <property type="match status" value="1"/>
</dbReference>
<dbReference type="EMBL" id="CACRXK020000193">
    <property type="protein sequence ID" value="CAB3979399.1"/>
    <property type="molecule type" value="Genomic_DNA"/>
</dbReference>
<gene>
    <name evidence="2" type="ORF">PACLA_8A000573</name>
</gene>
<dbReference type="GO" id="GO:0003676">
    <property type="term" value="F:nucleic acid binding"/>
    <property type="evidence" value="ECO:0007669"/>
    <property type="project" value="InterPro"/>
</dbReference>
<dbReference type="InterPro" id="IPR050951">
    <property type="entry name" value="Retrovirus_Pol_polyprotein"/>
</dbReference>
<evidence type="ECO:0000256" key="1">
    <source>
        <dbReference type="SAM" id="MobiDB-lite"/>
    </source>
</evidence>
<dbReference type="PANTHER" id="PTHR37984">
    <property type="entry name" value="PROTEIN CBG26694"/>
    <property type="match status" value="1"/>
</dbReference>
<evidence type="ECO:0000313" key="2">
    <source>
        <dbReference type="EMBL" id="CAB3979399.1"/>
    </source>
</evidence>
<evidence type="ECO:0000313" key="3">
    <source>
        <dbReference type="Proteomes" id="UP001152795"/>
    </source>
</evidence>
<dbReference type="AlphaFoldDB" id="A0A6S7FTH9"/>
<accession>A0A6S7FTH9</accession>
<dbReference type="OrthoDB" id="6287653at2759"/>
<dbReference type="PROSITE" id="PS50994">
    <property type="entry name" value="INTEGRASE"/>
    <property type="match status" value="1"/>
</dbReference>
<feature type="compositionally biased region" description="Basic and acidic residues" evidence="1">
    <location>
        <begin position="335"/>
        <end position="347"/>
    </location>
</feature>
<comment type="caution">
    <text evidence="2">The sequence shown here is derived from an EMBL/GenBank/DDBJ whole genome shotgun (WGS) entry which is preliminary data.</text>
</comment>
<dbReference type="PANTHER" id="PTHR37984:SF11">
    <property type="entry name" value="INTEGRASE CATALYTIC DOMAIN-CONTAINING PROTEIN"/>
    <property type="match status" value="1"/>
</dbReference>
<dbReference type="InterPro" id="IPR036397">
    <property type="entry name" value="RNaseH_sf"/>
</dbReference>
<organism evidence="2 3">
    <name type="scientific">Paramuricea clavata</name>
    <name type="common">Red gorgonian</name>
    <name type="synonym">Violescent sea-whip</name>
    <dbReference type="NCBI Taxonomy" id="317549"/>
    <lineage>
        <taxon>Eukaryota</taxon>
        <taxon>Metazoa</taxon>
        <taxon>Cnidaria</taxon>
        <taxon>Anthozoa</taxon>
        <taxon>Octocorallia</taxon>
        <taxon>Malacalcyonacea</taxon>
        <taxon>Plexauridae</taxon>
        <taxon>Paramuricea</taxon>
    </lineage>
</organism>
<reference evidence="2" key="1">
    <citation type="submission" date="2020-04" db="EMBL/GenBank/DDBJ databases">
        <authorList>
            <person name="Alioto T."/>
            <person name="Alioto T."/>
            <person name="Gomez Garrido J."/>
        </authorList>
    </citation>
    <scope>NUCLEOTIDE SEQUENCE</scope>
    <source>
        <strain evidence="2">A484AB</strain>
    </source>
</reference>
<feature type="region of interest" description="Disordered" evidence="1">
    <location>
        <begin position="335"/>
        <end position="368"/>
    </location>
</feature>